<evidence type="ECO:0000313" key="10">
    <source>
        <dbReference type="Proteomes" id="UP000324828"/>
    </source>
</evidence>
<dbReference type="PANTHER" id="PTHR10629:SF52">
    <property type="entry name" value="DNA (CYTOSINE-5)-METHYLTRANSFERASE 1"/>
    <property type="match status" value="1"/>
</dbReference>
<sequence length="358" mass="40061">MKVVSLFSGGGGLDLGFISEGYNIIWAIDNEPNAVATYRKNIGEHIILADINTINIHEIPKADVLIGGPPCQSFSLAGKRDIDDPRGMLVWRYLEILKTTKPKAFVFENVTGLLSAKNNNGVKVLDILQNEFRKLGYNISVKVMNAVDYGVPQRRKRLIIVGLRKNIVFNFPTPTHGENLLPYISVSDALDDLKDIIANDNTFVSYLQPPQTTYQKLMRADEQFQVSEHTAPQMSDLDKYIISHVKQGGNYMDIPNEVASARIKRLQAQGGHTTCYGRLDESKPAYTINTYFNRPNVGCNIHYTNDRLITVREALRLQSFPDSYELVSTSKLGKHKIVGNAVPPLLSKAIAKHLKSYL</sequence>
<evidence type="ECO:0000313" key="9">
    <source>
        <dbReference type="EMBL" id="KAA5522834.1"/>
    </source>
</evidence>
<dbReference type="PANTHER" id="PTHR10629">
    <property type="entry name" value="CYTOSINE-SPECIFIC METHYLTRANSFERASE"/>
    <property type="match status" value="1"/>
</dbReference>
<gene>
    <name evidence="9" type="ORF">F2S80_06745</name>
</gene>
<evidence type="ECO:0000256" key="1">
    <source>
        <dbReference type="ARBA" id="ARBA00022603"/>
    </source>
</evidence>
<comment type="similarity">
    <text evidence="6 7">Belongs to the class I-like SAM-binding methyltransferase superfamily. C5-methyltransferase family.</text>
</comment>
<name>A0ABQ6SK45_9PAST</name>
<keyword evidence="2 6" id="KW-0808">Transferase</keyword>
<feature type="active site" evidence="6">
    <location>
        <position position="71"/>
    </location>
</feature>
<dbReference type="InterPro" id="IPR001525">
    <property type="entry name" value="C5_MeTfrase"/>
</dbReference>
<evidence type="ECO:0000256" key="2">
    <source>
        <dbReference type="ARBA" id="ARBA00022679"/>
    </source>
</evidence>
<protein>
    <recommendedName>
        <fullName evidence="8">Cytosine-specific methyltransferase</fullName>
        <ecNumber evidence="8">2.1.1.37</ecNumber>
    </recommendedName>
</protein>
<organism evidence="9 10">
    <name type="scientific">Haemophilus seminalis</name>
    <dbReference type="NCBI Taxonomy" id="2582921"/>
    <lineage>
        <taxon>Bacteria</taxon>
        <taxon>Pseudomonadati</taxon>
        <taxon>Pseudomonadota</taxon>
        <taxon>Gammaproteobacteria</taxon>
        <taxon>Pasteurellales</taxon>
        <taxon>Pasteurellaceae</taxon>
        <taxon>Haemophilus</taxon>
    </lineage>
</organism>
<dbReference type="PRINTS" id="PR00105">
    <property type="entry name" value="C5METTRFRASE"/>
</dbReference>
<dbReference type="EC" id="2.1.1.37" evidence="8"/>
<comment type="catalytic activity">
    <reaction evidence="5 8">
        <text>a 2'-deoxycytidine in DNA + S-adenosyl-L-methionine = a 5-methyl-2'-deoxycytidine in DNA + S-adenosyl-L-homocysteine + H(+)</text>
        <dbReference type="Rhea" id="RHEA:13681"/>
        <dbReference type="Rhea" id="RHEA-COMP:11369"/>
        <dbReference type="Rhea" id="RHEA-COMP:11370"/>
        <dbReference type="ChEBI" id="CHEBI:15378"/>
        <dbReference type="ChEBI" id="CHEBI:57856"/>
        <dbReference type="ChEBI" id="CHEBI:59789"/>
        <dbReference type="ChEBI" id="CHEBI:85452"/>
        <dbReference type="ChEBI" id="CHEBI:85454"/>
        <dbReference type="EC" id="2.1.1.37"/>
    </reaction>
</comment>
<evidence type="ECO:0000256" key="4">
    <source>
        <dbReference type="ARBA" id="ARBA00022747"/>
    </source>
</evidence>
<dbReference type="PROSITE" id="PS00095">
    <property type="entry name" value="C5_MTASE_2"/>
    <property type="match status" value="1"/>
</dbReference>
<dbReference type="InterPro" id="IPR029063">
    <property type="entry name" value="SAM-dependent_MTases_sf"/>
</dbReference>
<evidence type="ECO:0000256" key="3">
    <source>
        <dbReference type="ARBA" id="ARBA00022691"/>
    </source>
</evidence>
<dbReference type="GO" id="GO:0032259">
    <property type="term" value="P:methylation"/>
    <property type="evidence" value="ECO:0007669"/>
    <property type="project" value="UniProtKB-KW"/>
</dbReference>
<dbReference type="EMBL" id="VXDF01000005">
    <property type="protein sequence ID" value="KAA5522834.1"/>
    <property type="molecule type" value="Genomic_DNA"/>
</dbReference>
<dbReference type="NCBIfam" id="TIGR00675">
    <property type="entry name" value="dcm"/>
    <property type="match status" value="1"/>
</dbReference>
<dbReference type="PROSITE" id="PS00094">
    <property type="entry name" value="C5_MTASE_1"/>
    <property type="match status" value="1"/>
</dbReference>
<dbReference type="RefSeq" id="WP_139989948.1">
    <property type="nucleotide sequence ID" value="NZ_VCED01000004.1"/>
</dbReference>
<reference evidence="9 10" key="1">
    <citation type="submission" date="2019-09" db="EMBL/GenBank/DDBJ databases">
        <title>Haemophilus seminale sp. nov., isolated from human semen.</title>
        <authorList>
            <person name="Zheng M."/>
        </authorList>
    </citation>
    <scope>NUCLEOTIDE SEQUENCE [LARGE SCALE GENOMIC DNA]</scope>
    <source>
        <strain evidence="9 10">SZY H2</strain>
    </source>
</reference>
<dbReference type="PROSITE" id="PS51679">
    <property type="entry name" value="SAM_MT_C5"/>
    <property type="match status" value="1"/>
</dbReference>
<dbReference type="InterPro" id="IPR018117">
    <property type="entry name" value="C5_DNA_meth_AS"/>
</dbReference>
<dbReference type="Gene3D" id="3.90.120.10">
    <property type="entry name" value="DNA Methylase, subunit A, domain 2"/>
    <property type="match status" value="1"/>
</dbReference>
<keyword evidence="10" id="KW-1185">Reference proteome</keyword>
<evidence type="ECO:0000256" key="5">
    <source>
        <dbReference type="ARBA" id="ARBA00047422"/>
    </source>
</evidence>
<dbReference type="InterPro" id="IPR031303">
    <property type="entry name" value="C5_meth_CS"/>
</dbReference>
<keyword evidence="3 6" id="KW-0949">S-adenosyl-L-methionine</keyword>
<dbReference type="Pfam" id="PF00145">
    <property type="entry name" value="DNA_methylase"/>
    <property type="match status" value="1"/>
</dbReference>
<evidence type="ECO:0000256" key="6">
    <source>
        <dbReference type="PROSITE-ProRule" id="PRU01016"/>
    </source>
</evidence>
<dbReference type="Gene3D" id="3.40.50.150">
    <property type="entry name" value="Vaccinia Virus protein VP39"/>
    <property type="match status" value="1"/>
</dbReference>
<evidence type="ECO:0000256" key="8">
    <source>
        <dbReference type="RuleBase" id="RU000417"/>
    </source>
</evidence>
<keyword evidence="1 6" id="KW-0489">Methyltransferase</keyword>
<dbReference type="Proteomes" id="UP000324828">
    <property type="component" value="Unassembled WGS sequence"/>
</dbReference>
<accession>A0ABQ6SK45</accession>
<dbReference type="SUPFAM" id="SSF53335">
    <property type="entry name" value="S-adenosyl-L-methionine-dependent methyltransferases"/>
    <property type="match status" value="1"/>
</dbReference>
<dbReference type="GO" id="GO:0008168">
    <property type="term" value="F:methyltransferase activity"/>
    <property type="evidence" value="ECO:0007669"/>
    <property type="project" value="UniProtKB-KW"/>
</dbReference>
<evidence type="ECO:0000256" key="7">
    <source>
        <dbReference type="RuleBase" id="RU000416"/>
    </source>
</evidence>
<proteinExistence type="inferred from homology"/>
<dbReference type="InterPro" id="IPR050390">
    <property type="entry name" value="C5-Methyltransferase"/>
</dbReference>
<keyword evidence="4" id="KW-0680">Restriction system</keyword>
<comment type="caution">
    <text evidence="9">The sequence shown here is derived from an EMBL/GenBank/DDBJ whole genome shotgun (WGS) entry which is preliminary data.</text>
</comment>
<dbReference type="CDD" id="cd00315">
    <property type="entry name" value="Cyt_C5_DNA_methylase"/>
    <property type="match status" value="1"/>
</dbReference>